<evidence type="ECO:0000259" key="1">
    <source>
        <dbReference type="Pfam" id="PF22936"/>
    </source>
</evidence>
<gene>
    <name evidence="3" type="ORF">E5676_scaffold477G00910</name>
    <name evidence="2" type="ORF">E6C27_scaffold795G001040</name>
</gene>
<dbReference type="Proteomes" id="UP000321947">
    <property type="component" value="Unassembled WGS sequence"/>
</dbReference>
<feature type="domain" description="Retrovirus-related Pol polyprotein from transposon TNT 1-94-like beta-barrel" evidence="1">
    <location>
        <begin position="203"/>
        <end position="281"/>
    </location>
</feature>
<dbReference type="InterPro" id="IPR054722">
    <property type="entry name" value="PolX-like_BBD"/>
</dbReference>
<dbReference type="OrthoDB" id="2596766at2759"/>
<sequence>MAGQIQFILMSSDLNHPFRFEGTHFKSIMTTAKEVWDALQKKYDTEEAGSKKYNVNRYLRYRMADDKSMEAQSHEIQKIAHEIISEGMPLDDQFQVVVIIDKLPPLWKDFKNTLRHKTKEFSLESLITRLRIEEEARKHDKKEEVNAIPRKKPTTILKPDLKLKGNKMKRGNRSCPTAQANLIEDELVAMISEVNVIGESEGWWLDTGASHHVFHDLSLFRKYNEVKDKNILLGDHHTTKVIGIGEVELKFTSDKTLVLKEVLHTSEIRKNLVSGYLLNKAEFTQTIGSYLFTLTKNNVFVGKGYATDGIVKLNLEINKIASSAYMLTSFNV</sequence>
<protein>
    <submittedName>
        <fullName evidence="2">Pol polyprotein</fullName>
    </submittedName>
</protein>
<dbReference type="Pfam" id="PF14223">
    <property type="entry name" value="Retrotran_gag_2"/>
    <property type="match status" value="1"/>
</dbReference>
<evidence type="ECO:0000313" key="2">
    <source>
        <dbReference type="EMBL" id="KAA0042384.1"/>
    </source>
</evidence>
<evidence type="ECO:0000313" key="5">
    <source>
        <dbReference type="Proteomes" id="UP000321947"/>
    </source>
</evidence>
<organism evidence="2 4">
    <name type="scientific">Cucumis melo var. makuwa</name>
    <name type="common">Oriental melon</name>
    <dbReference type="NCBI Taxonomy" id="1194695"/>
    <lineage>
        <taxon>Eukaryota</taxon>
        <taxon>Viridiplantae</taxon>
        <taxon>Streptophyta</taxon>
        <taxon>Embryophyta</taxon>
        <taxon>Tracheophyta</taxon>
        <taxon>Spermatophyta</taxon>
        <taxon>Magnoliopsida</taxon>
        <taxon>eudicotyledons</taxon>
        <taxon>Gunneridae</taxon>
        <taxon>Pentapetalae</taxon>
        <taxon>rosids</taxon>
        <taxon>fabids</taxon>
        <taxon>Cucurbitales</taxon>
        <taxon>Cucurbitaceae</taxon>
        <taxon>Benincaseae</taxon>
        <taxon>Cucumis</taxon>
    </lineage>
</organism>
<evidence type="ECO:0000313" key="3">
    <source>
        <dbReference type="EMBL" id="TYK15502.1"/>
    </source>
</evidence>
<accession>A0A5A7TG34</accession>
<proteinExistence type="predicted"/>
<dbReference type="Proteomes" id="UP000321393">
    <property type="component" value="Unassembled WGS sequence"/>
</dbReference>
<comment type="caution">
    <text evidence="2">The sequence shown here is derived from an EMBL/GenBank/DDBJ whole genome shotgun (WGS) entry which is preliminary data.</text>
</comment>
<dbReference type="PANTHER" id="PTHR47592:SF27">
    <property type="entry name" value="OS08G0421700 PROTEIN"/>
    <property type="match status" value="1"/>
</dbReference>
<dbReference type="AlphaFoldDB" id="A0A5A7TG34"/>
<name>A0A5A7TG34_CUCMM</name>
<reference evidence="4 5" key="1">
    <citation type="submission" date="2019-08" db="EMBL/GenBank/DDBJ databases">
        <title>Draft genome sequences of two oriental melons (Cucumis melo L. var makuwa).</title>
        <authorList>
            <person name="Kwon S.-Y."/>
        </authorList>
    </citation>
    <scope>NUCLEOTIDE SEQUENCE [LARGE SCALE GENOMIC DNA]</scope>
    <source>
        <strain evidence="5">cv. Chang Bougi</strain>
        <strain evidence="4">cv. SW 3</strain>
        <tissue evidence="2">Leaf</tissue>
    </source>
</reference>
<dbReference type="EMBL" id="SSTE01016125">
    <property type="protein sequence ID" value="KAA0042384.1"/>
    <property type="molecule type" value="Genomic_DNA"/>
</dbReference>
<evidence type="ECO:0000313" key="4">
    <source>
        <dbReference type="Proteomes" id="UP000321393"/>
    </source>
</evidence>
<dbReference type="Pfam" id="PF22936">
    <property type="entry name" value="Pol_BBD"/>
    <property type="match status" value="1"/>
</dbReference>
<dbReference type="EMBL" id="SSTD01008482">
    <property type="protein sequence ID" value="TYK15502.1"/>
    <property type="molecule type" value="Genomic_DNA"/>
</dbReference>
<dbReference type="PANTHER" id="PTHR47592">
    <property type="entry name" value="PBF68 PROTEIN"/>
    <property type="match status" value="1"/>
</dbReference>